<gene>
    <name evidence="2" type="ORF">AVDCRST_MAG54-4408</name>
</gene>
<evidence type="ECO:0000313" key="2">
    <source>
        <dbReference type="EMBL" id="CAA9290657.1"/>
    </source>
</evidence>
<feature type="non-terminal residue" evidence="2">
    <location>
        <position position="28"/>
    </location>
</feature>
<feature type="region of interest" description="Disordered" evidence="1">
    <location>
        <begin position="1"/>
        <end position="28"/>
    </location>
</feature>
<sequence>GRGALRHGHDPGRRRRRHPAVPLPERRL</sequence>
<organism evidence="2">
    <name type="scientific">uncultured Actinomycetospora sp</name>
    <dbReference type="NCBI Taxonomy" id="1135996"/>
    <lineage>
        <taxon>Bacteria</taxon>
        <taxon>Bacillati</taxon>
        <taxon>Actinomycetota</taxon>
        <taxon>Actinomycetes</taxon>
        <taxon>Pseudonocardiales</taxon>
        <taxon>Pseudonocardiaceae</taxon>
        <taxon>Actinomycetospora</taxon>
        <taxon>environmental samples</taxon>
    </lineage>
</organism>
<feature type="compositionally biased region" description="Basic residues" evidence="1">
    <location>
        <begin position="1"/>
        <end position="19"/>
    </location>
</feature>
<dbReference type="EMBL" id="CADCTH010000553">
    <property type="protein sequence ID" value="CAA9290657.1"/>
    <property type="molecule type" value="Genomic_DNA"/>
</dbReference>
<evidence type="ECO:0000256" key="1">
    <source>
        <dbReference type="SAM" id="MobiDB-lite"/>
    </source>
</evidence>
<dbReference type="AlphaFoldDB" id="A0A6J4JYG2"/>
<reference evidence="2" key="1">
    <citation type="submission" date="2020-02" db="EMBL/GenBank/DDBJ databases">
        <authorList>
            <person name="Meier V. D."/>
        </authorList>
    </citation>
    <scope>NUCLEOTIDE SEQUENCE</scope>
    <source>
        <strain evidence="2">AVDCRST_MAG54</strain>
    </source>
</reference>
<proteinExistence type="predicted"/>
<feature type="non-terminal residue" evidence="2">
    <location>
        <position position="1"/>
    </location>
</feature>
<protein>
    <submittedName>
        <fullName evidence="2">Uncharacterized protein</fullName>
    </submittedName>
</protein>
<accession>A0A6J4JYG2</accession>
<name>A0A6J4JYG2_9PSEU</name>